<dbReference type="KEGG" id="hir:HETIRDRAFT_18279"/>
<dbReference type="RefSeq" id="XP_009545766.1">
    <property type="nucleotide sequence ID" value="XM_009547471.1"/>
</dbReference>
<name>W4KAF1_HETIT</name>
<accession>W4KAF1</accession>
<evidence type="ECO:0000313" key="1">
    <source>
        <dbReference type="EMBL" id="ETW82066.1"/>
    </source>
</evidence>
<keyword evidence="2" id="KW-1185">Reference proteome</keyword>
<feature type="non-terminal residue" evidence="1">
    <location>
        <position position="1"/>
    </location>
</feature>
<dbReference type="AlphaFoldDB" id="W4KAF1"/>
<proteinExistence type="predicted"/>
<sequence>ATIDSACEGIIVNKVWVKKHHFPTYSLNRPIRVHNVNDTINKAGLIRLALDVSLK</sequence>
<dbReference type="InParanoid" id="W4KAF1"/>
<reference evidence="1 2" key="1">
    <citation type="journal article" date="2012" name="New Phytol.">
        <title>Insight into trade-off between wood decay and parasitism from the genome of a fungal forest pathogen.</title>
        <authorList>
            <person name="Olson A."/>
            <person name="Aerts A."/>
            <person name="Asiegbu F."/>
            <person name="Belbahri L."/>
            <person name="Bouzid O."/>
            <person name="Broberg A."/>
            <person name="Canback B."/>
            <person name="Coutinho P.M."/>
            <person name="Cullen D."/>
            <person name="Dalman K."/>
            <person name="Deflorio G."/>
            <person name="van Diepen L.T."/>
            <person name="Dunand C."/>
            <person name="Duplessis S."/>
            <person name="Durling M."/>
            <person name="Gonthier P."/>
            <person name="Grimwood J."/>
            <person name="Fossdal C.G."/>
            <person name="Hansson D."/>
            <person name="Henrissat B."/>
            <person name="Hietala A."/>
            <person name="Himmelstrand K."/>
            <person name="Hoffmeister D."/>
            <person name="Hogberg N."/>
            <person name="James T.Y."/>
            <person name="Karlsson M."/>
            <person name="Kohler A."/>
            <person name="Kues U."/>
            <person name="Lee Y.H."/>
            <person name="Lin Y.C."/>
            <person name="Lind M."/>
            <person name="Lindquist E."/>
            <person name="Lombard V."/>
            <person name="Lucas S."/>
            <person name="Lunden K."/>
            <person name="Morin E."/>
            <person name="Murat C."/>
            <person name="Park J."/>
            <person name="Raffaello T."/>
            <person name="Rouze P."/>
            <person name="Salamov A."/>
            <person name="Schmutz J."/>
            <person name="Solheim H."/>
            <person name="Stahlberg J."/>
            <person name="Velez H."/>
            <person name="de Vries R.P."/>
            <person name="Wiebenga A."/>
            <person name="Woodward S."/>
            <person name="Yakovlev I."/>
            <person name="Garbelotto M."/>
            <person name="Martin F."/>
            <person name="Grigoriev I.V."/>
            <person name="Stenlid J."/>
        </authorList>
    </citation>
    <scope>NUCLEOTIDE SEQUENCE [LARGE SCALE GENOMIC DNA]</scope>
    <source>
        <strain evidence="1 2">TC 32-1</strain>
    </source>
</reference>
<dbReference type="GeneID" id="20668613"/>
<protein>
    <submittedName>
        <fullName evidence="1">Uncharacterized protein</fullName>
    </submittedName>
</protein>
<dbReference type="EMBL" id="KI925458">
    <property type="protein sequence ID" value="ETW82066.1"/>
    <property type="molecule type" value="Genomic_DNA"/>
</dbReference>
<feature type="non-terminal residue" evidence="1">
    <location>
        <position position="55"/>
    </location>
</feature>
<organism evidence="1 2">
    <name type="scientific">Heterobasidion irregulare (strain TC 32-1)</name>
    <dbReference type="NCBI Taxonomy" id="747525"/>
    <lineage>
        <taxon>Eukaryota</taxon>
        <taxon>Fungi</taxon>
        <taxon>Dikarya</taxon>
        <taxon>Basidiomycota</taxon>
        <taxon>Agaricomycotina</taxon>
        <taxon>Agaricomycetes</taxon>
        <taxon>Russulales</taxon>
        <taxon>Bondarzewiaceae</taxon>
        <taxon>Heterobasidion</taxon>
        <taxon>Heterobasidion annosum species complex</taxon>
    </lineage>
</organism>
<evidence type="ECO:0000313" key="2">
    <source>
        <dbReference type="Proteomes" id="UP000030671"/>
    </source>
</evidence>
<gene>
    <name evidence="1" type="ORF">HETIRDRAFT_18279</name>
</gene>
<dbReference type="HOGENOM" id="CLU_000384_32_3_1"/>
<dbReference type="OrthoDB" id="128646at2759"/>
<dbReference type="Proteomes" id="UP000030671">
    <property type="component" value="Unassembled WGS sequence"/>
</dbReference>